<gene>
    <name evidence="1" type="ORF">ERS852494_04435</name>
</gene>
<reference evidence="1 2" key="1">
    <citation type="submission" date="2015-09" db="EMBL/GenBank/DDBJ databases">
        <authorList>
            <consortium name="Pathogen Informatics"/>
        </authorList>
    </citation>
    <scope>NUCLEOTIDE SEQUENCE [LARGE SCALE GENOMIC DNA]</scope>
    <source>
        <strain evidence="1 2">2789STDY5834880</strain>
    </source>
</reference>
<dbReference type="EMBL" id="CZAI01000021">
    <property type="protein sequence ID" value="CUQ24753.1"/>
    <property type="molecule type" value="Genomic_DNA"/>
</dbReference>
<protein>
    <recommendedName>
        <fullName evidence="3">ATP-binding protein</fullName>
    </recommendedName>
</protein>
<dbReference type="RefSeq" id="WP_022042742.1">
    <property type="nucleotide sequence ID" value="NZ_CAXSUM010000030.1"/>
</dbReference>
<organism evidence="1 2">
    <name type="scientific">Bacteroides caccae</name>
    <dbReference type="NCBI Taxonomy" id="47678"/>
    <lineage>
        <taxon>Bacteria</taxon>
        <taxon>Pseudomonadati</taxon>
        <taxon>Bacteroidota</taxon>
        <taxon>Bacteroidia</taxon>
        <taxon>Bacteroidales</taxon>
        <taxon>Bacteroidaceae</taxon>
        <taxon>Bacteroides</taxon>
    </lineage>
</organism>
<name>A0A174UQL6_9BACE</name>
<dbReference type="Gene3D" id="3.40.50.300">
    <property type="entry name" value="P-loop containing nucleotide triphosphate hydrolases"/>
    <property type="match status" value="1"/>
</dbReference>
<dbReference type="SUPFAM" id="SSF52540">
    <property type="entry name" value="P-loop containing nucleoside triphosphate hydrolases"/>
    <property type="match status" value="1"/>
</dbReference>
<evidence type="ECO:0000313" key="2">
    <source>
        <dbReference type="Proteomes" id="UP000095657"/>
    </source>
</evidence>
<accession>A0A174UQL6</accession>
<dbReference type="Proteomes" id="UP000095657">
    <property type="component" value="Unassembled WGS sequence"/>
</dbReference>
<dbReference type="STRING" id="47678.ERS852494_04435"/>
<sequence>MKYNPSINIEYGIDKDFHYIVTPNAQAVTGELVSNFHSGIHSFSIIGTYGTGKSSYLMALERDLMEGSNYLIQNSTVFGENFGGFECLNILGDYSTLSNLLADKLHSDRSDDTKNIFTALSEYYAKVKKANKFLFIVVDEFGKVLEHAAKNNPERELYFLQKLAEFVNVPSRNIILLTTLHQNFGAYAGKLTDSQRNEWLKVKGRYKELVFSEPVEQLLYLAAEQISNTNLRYDSAAMVEILALAKRTKFISPQLDGKTIKKLFPLDAFSAMCMTKAIQRYGQNERTLFSFLMSKGANSFSEFVPQENETYNLAMVYDYLVYNFYSFLSEANADSMNWTSMRVAIERVESGVIHAAYIADALKIVKSIGLLSLFGSSATSISKELLIAYAQKALTIKSPEKVIDALTAQKIIRFASYKSSYILFEGTDLNLEDELFNAANIVQKPAAEISNLSPYLTQKAIAVSEEYYRNGTPRYFEYVARNEAEAIMPQNDIDGYVQLVFPLDDQGIPLTLRISKESPYANIFVVFTNVDKITKHLYEIAKLQYLIENVVLDDRVAKKEIENQIKFEKSQLNSVINDSLVSGSQNCTWIYKGEIMDVRSFRDFNKLLSAVCKDVYSSTPILRNELFNKQKLSSAISLARVKLLDAMMENSDKEDFGFAEATCPPEKTIYYTIFQSTGIHRMSQDGIYILGEPQNDLIKELWTVCCNFISSTTDKPRKVSELIKILKAQPFKLKQGVIDFWIPIFLFIKQQDFAIYNSNGAYVMNITKEFFELLQKHPAEFTIKAFNVSGVKIEFFKKYRQFLRKDDGTTLGSTSFIETFKPFLQYYRSLNEYAKNTRKFENVSTAKFRDILAQAKDPEKAFFEDLPEAFGYQGEQLTNNQEFIEQYLEKIQTAVRELNVCYDNAITRIENRVKDELSLDGSYEAYKQNLENRYMHVKKHLLTTKCRTFLERILAPSGSPKEFYEKICNVVIDKQLVQMRDKEEESLLDNLIFFFHELDRHVAISSMDAGSDEVFNFEIASTSHAMAHSQTYRLPEKQKAKAKEISQAIEALLTGDSNLDVCVLLKMLNEKLAK</sequence>
<evidence type="ECO:0008006" key="3">
    <source>
        <dbReference type="Google" id="ProtNLM"/>
    </source>
</evidence>
<proteinExistence type="predicted"/>
<dbReference type="AlphaFoldDB" id="A0A174UQL6"/>
<dbReference type="InterPro" id="IPR027417">
    <property type="entry name" value="P-loop_NTPase"/>
</dbReference>
<evidence type="ECO:0000313" key="1">
    <source>
        <dbReference type="EMBL" id="CUQ24753.1"/>
    </source>
</evidence>